<evidence type="ECO:0000259" key="6">
    <source>
        <dbReference type="SMART" id="SM00226"/>
    </source>
</evidence>
<dbReference type="InterPro" id="IPR050438">
    <property type="entry name" value="LMW_PTPase"/>
</dbReference>
<dbReference type="Pfam" id="PF01451">
    <property type="entry name" value="LMWPc"/>
    <property type="match status" value="1"/>
</dbReference>
<feature type="active site" description="Nucleophile" evidence="5">
    <location>
        <position position="9"/>
    </location>
</feature>
<evidence type="ECO:0000256" key="3">
    <source>
        <dbReference type="ARBA" id="ARBA00022801"/>
    </source>
</evidence>
<comment type="similarity">
    <text evidence="1">Belongs to the low molecular weight phosphotyrosine protein phosphatase family.</text>
</comment>
<dbReference type="PANTHER" id="PTHR11717">
    <property type="entry name" value="LOW MOLECULAR WEIGHT PROTEIN TYROSINE PHOSPHATASE"/>
    <property type="match status" value="1"/>
</dbReference>
<dbReference type="InterPro" id="IPR017867">
    <property type="entry name" value="Tyr_phospatase_low_mol_wt"/>
</dbReference>
<dbReference type="Proteomes" id="UP000886059">
    <property type="component" value="Unassembled WGS sequence"/>
</dbReference>
<evidence type="ECO:0000256" key="2">
    <source>
        <dbReference type="ARBA" id="ARBA00013064"/>
    </source>
</evidence>
<feature type="domain" description="Phosphotyrosine protein phosphatase I" evidence="6">
    <location>
        <begin position="3"/>
        <end position="151"/>
    </location>
</feature>
<dbReference type="CDD" id="cd16343">
    <property type="entry name" value="LMWPTP"/>
    <property type="match status" value="1"/>
</dbReference>
<keyword evidence="3" id="KW-0378">Hydrolase</keyword>
<evidence type="ECO:0000256" key="1">
    <source>
        <dbReference type="ARBA" id="ARBA00011063"/>
    </source>
</evidence>
<feature type="active site" evidence="5">
    <location>
        <position position="15"/>
    </location>
</feature>
<name>A0A7C5HPC6_9CHLB</name>
<dbReference type="SUPFAM" id="SSF52788">
    <property type="entry name" value="Phosphotyrosine protein phosphatases I"/>
    <property type="match status" value="1"/>
</dbReference>
<proteinExistence type="inferred from homology"/>
<dbReference type="GO" id="GO:0004725">
    <property type="term" value="F:protein tyrosine phosphatase activity"/>
    <property type="evidence" value="ECO:0007669"/>
    <property type="project" value="UniProtKB-EC"/>
</dbReference>
<protein>
    <recommendedName>
        <fullName evidence="2">protein-tyrosine-phosphatase</fullName>
        <ecNumber evidence="2">3.1.3.48</ecNumber>
    </recommendedName>
</protein>
<dbReference type="InterPro" id="IPR036196">
    <property type="entry name" value="Ptyr_pPase_sf"/>
</dbReference>
<sequence length="152" mass="16816">MPLRFLFVCYENICRSPMAEGVFGYLAESVGAGALFEIESAGTVCYQSGSRPDERAIRAAGRHGIDISSIRAQCIHDLDLERFDRIFAMDFENHRDLVDALDGRPVVVHMMTEFAGSDAGAEIEDPYYGDESGFDRTLLRLMESVTGILAVL</sequence>
<dbReference type="SMART" id="SM00226">
    <property type="entry name" value="LMWPc"/>
    <property type="match status" value="1"/>
</dbReference>
<reference evidence="7" key="1">
    <citation type="journal article" date="2020" name="mSystems">
        <title>Genome- and Community-Level Interaction Insights into Carbon Utilization and Element Cycling Functions of Hydrothermarchaeota in Hydrothermal Sediment.</title>
        <authorList>
            <person name="Zhou Z."/>
            <person name="Liu Y."/>
            <person name="Xu W."/>
            <person name="Pan J."/>
            <person name="Luo Z.H."/>
            <person name="Li M."/>
        </authorList>
    </citation>
    <scope>NUCLEOTIDE SEQUENCE [LARGE SCALE GENOMIC DNA]</scope>
    <source>
        <strain evidence="7">HyVt-628</strain>
    </source>
</reference>
<organism evidence="7">
    <name type="scientific">Chlorobaculum parvum</name>
    <dbReference type="NCBI Taxonomy" id="274539"/>
    <lineage>
        <taxon>Bacteria</taxon>
        <taxon>Pseudomonadati</taxon>
        <taxon>Chlorobiota</taxon>
        <taxon>Chlorobiia</taxon>
        <taxon>Chlorobiales</taxon>
        <taxon>Chlorobiaceae</taxon>
        <taxon>Chlorobaculum</taxon>
    </lineage>
</organism>
<feature type="active site" description="Proton donor" evidence="5">
    <location>
        <position position="125"/>
    </location>
</feature>
<gene>
    <name evidence="7" type="ORF">ENL01_00795</name>
</gene>
<evidence type="ECO:0000256" key="5">
    <source>
        <dbReference type="PIRSR" id="PIRSR617867-1"/>
    </source>
</evidence>
<dbReference type="EMBL" id="DRSK01000047">
    <property type="protein sequence ID" value="HHE07460.1"/>
    <property type="molecule type" value="Genomic_DNA"/>
</dbReference>
<comment type="caution">
    <text evidence="7">The sequence shown here is derived from an EMBL/GenBank/DDBJ whole genome shotgun (WGS) entry which is preliminary data.</text>
</comment>
<evidence type="ECO:0000313" key="7">
    <source>
        <dbReference type="EMBL" id="HHE07460.1"/>
    </source>
</evidence>
<dbReference type="PANTHER" id="PTHR11717:SF7">
    <property type="entry name" value="LOW MOLECULAR WEIGHT PHOSPHOTYROSINE PROTEIN PHOSPHATASE"/>
    <property type="match status" value="1"/>
</dbReference>
<dbReference type="InterPro" id="IPR023485">
    <property type="entry name" value="Ptyr_pPase"/>
</dbReference>
<dbReference type="EC" id="3.1.3.48" evidence="2"/>
<accession>A0A7C5HPC6</accession>
<dbReference type="Gene3D" id="3.40.50.2300">
    <property type="match status" value="1"/>
</dbReference>
<evidence type="ECO:0000256" key="4">
    <source>
        <dbReference type="ARBA" id="ARBA00022912"/>
    </source>
</evidence>
<dbReference type="PRINTS" id="PR00719">
    <property type="entry name" value="LMWPTPASE"/>
</dbReference>
<dbReference type="AlphaFoldDB" id="A0A7C5HPC6"/>
<keyword evidence="4" id="KW-0904">Protein phosphatase</keyword>